<protein>
    <submittedName>
        <fullName evidence="1">Uncharacterized protein</fullName>
    </submittedName>
</protein>
<name>A0A345MJ15_9CAUD</name>
<dbReference type="GeneID" id="54998149"/>
<dbReference type="EMBL" id="MH590603">
    <property type="protein sequence ID" value="AXH70546.1"/>
    <property type="molecule type" value="Genomic_DNA"/>
</dbReference>
<dbReference type="RefSeq" id="YP_009807274.1">
    <property type="nucleotide sequence ID" value="NC_048021.1"/>
</dbReference>
<dbReference type="Proteomes" id="UP000257597">
    <property type="component" value="Segment"/>
</dbReference>
<sequence>MSDAYTMVRRWIDNPKNLKTELARCNVFSHGDTIYSYGTHFAMGHLRRDAEGKPTLAILNGDTFSVSTTRHQSEVRAGVQRAEIPYLIVPFSSLDAARIDHKSIEIIATKADGYEYNFQASDTPPASMGPIDGHGSFGGRYIYKDDELTEYVGKVGGQLVALHDGQYQWYSVRHWLGDSVFKADVRASRWDDFTSRTTYFISSFDRQESRPLYFLSELPREVSSFEDALQALKPEAVVTAEEMGREVTRQGDMFAVPTAITTRKIKQMGGTLTKRQGPVREWIENDSNWESPRDYGFIPATEVVDFAGDWSYWVEQGERGDWWAKMPRYSAMPMTAISKPKHRVETSKSTGISLYGTAHTATEVAVLPDGTMLARGSMYHQPWIVGERWRDADHARRKIGDGKAWHLIVRNTVPTQESVAAIRAA</sequence>
<reference evidence="2" key="1">
    <citation type="submission" date="2018-07" db="EMBL/GenBank/DDBJ databases">
        <authorList>
            <person name="Quirk P.G."/>
            <person name="Krulwich T.A."/>
        </authorList>
    </citation>
    <scope>NUCLEOTIDE SEQUENCE [LARGE SCALE GENOMIC DNA]</scope>
</reference>
<evidence type="ECO:0000313" key="2">
    <source>
        <dbReference type="Proteomes" id="UP000257597"/>
    </source>
</evidence>
<keyword evidence="2" id="KW-1185">Reference proteome</keyword>
<organism evidence="1 2">
    <name type="scientific">Gordonia phage Daredevil</name>
    <dbReference type="NCBI Taxonomy" id="2283286"/>
    <lineage>
        <taxon>Viruses</taxon>
        <taxon>Duplodnaviria</taxon>
        <taxon>Heunggongvirae</taxon>
        <taxon>Uroviricota</taxon>
        <taxon>Caudoviricetes</taxon>
        <taxon>Daredevilvirus</taxon>
        <taxon>Daredevilvirus daredevil</taxon>
    </lineage>
</organism>
<proteinExistence type="predicted"/>
<accession>A0A345MJ15</accession>
<gene>
    <name evidence="1" type="primary">160</name>
    <name evidence="1" type="ORF">SEA_DAREDEVIL_160</name>
</gene>
<evidence type="ECO:0000313" key="1">
    <source>
        <dbReference type="EMBL" id="AXH70546.1"/>
    </source>
</evidence>
<dbReference type="KEGG" id="vg:54998149"/>